<name>A0A5B7K8S0_PORTR</name>
<sequence length="69" mass="7634">MPGSPTSSNTFLPSPLHFPDHPAINRPPGYPHSPLGIDIDRCGVASSTRKMRDSSMTFIFLEQKTFSMK</sequence>
<evidence type="ECO:0000313" key="2">
    <source>
        <dbReference type="EMBL" id="MPD03024.1"/>
    </source>
</evidence>
<organism evidence="2 3">
    <name type="scientific">Portunus trituberculatus</name>
    <name type="common">Swimming crab</name>
    <name type="synonym">Neptunus trituberculatus</name>
    <dbReference type="NCBI Taxonomy" id="210409"/>
    <lineage>
        <taxon>Eukaryota</taxon>
        <taxon>Metazoa</taxon>
        <taxon>Ecdysozoa</taxon>
        <taxon>Arthropoda</taxon>
        <taxon>Crustacea</taxon>
        <taxon>Multicrustacea</taxon>
        <taxon>Malacostraca</taxon>
        <taxon>Eumalacostraca</taxon>
        <taxon>Eucarida</taxon>
        <taxon>Decapoda</taxon>
        <taxon>Pleocyemata</taxon>
        <taxon>Brachyura</taxon>
        <taxon>Eubrachyura</taxon>
        <taxon>Portunoidea</taxon>
        <taxon>Portunidae</taxon>
        <taxon>Portuninae</taxon>
        <taxon>Portunus</taxon>
    </lineage>
</organism>
<protein>
    <submittedName>
        <fullName evidence="2">Uncharacterized protein</fullName>
    </submittedName>
</protein>
<proteinExistence type="predicted"/>
<accession>A0A5B7K8S0</accession>
<comment type="caution">
    <text evidence="2">The sequence shown here is derived from an EMBL/GenBank/DDBJ whole genome shotgun (WGS) entry which is preliminary data.</text>
</comment>
<dbReference type="AlphaFoldDB" id="A0A5B7K8S0"/>
<reference evidence="2 3" key="1">
    <citation type="submission" date="2019-05" db="EMBL/GenBank/DDBJ databases">
        <title>Another draft genome of Portunus trituberculatus and its Hox gene families provides insights of decapod evolution.</title>
        <authorList>
            <person name="Jeong J.-H."/>
            <person name="Song I."/>
            <person name="Kim S."/>
            <person name="Choi T."/>
            <person name="Kim D."/>
            <person name="Ryu S."/>
            <person name="Kim W."/>
        </authorList>
    </citation>
    <scope>NUCLEOTIDE SEQUENCE [LARGE SCALE GENOMIC DNA]</scope>
    <source>
        <tissue evidence="2">Muscle</tissue>
    </source>
</reference>
<feature type="region of interest" description="Disordered" evidence="1">
    <location>
        <begin position="1"/>
        <end position="32"/>
    </location>
</feature>
<evidence type="ECO:0000256" key="1">
    <source>
        <dbReference type="SAM" id="MobiDB-lite"/>
    </source>
</evidence>
<evidence type="ECO:0000313" key="3">
    <source>
        <dbReference type="Proteomes" id="UP000324222"/>
    </source>
</evidence>
<feature type="compositionally biased region" description="Polar residues" evidence="1">
    <location>
        <begin position="1"/>
        <end position="12"/>
    </location>
</feature>
<dbReference type="EMBL" id="VSRR010134250">
    <property type="protein sequence ID" value="MPD03024.1"/>
    <property type="molecule type" value="Genomic_DNA"/>
</dbReference>
<gene>
    <name evidence="2" type="ORF">E2C01_098639</name>
</gene>
<keyword evidence="3" id="KW-1185">Reference proteome</keyword>
<dbReference type="Proteomes" id="UP000324222">
    <property type="component" value="Unassembled WGS sequence"/>
</dbReference>